<dbReference type="EC" id="2.2.1.1" evidence="3"/>
<protein>
    <recommendedName>
        <fullName evidence="3">transketolase</fullName>
        <ecNumber evidence="3">2.2.1.1</ecNumber>
    </recommendedName>
</protein>
<dbReference type="PANTHER" id="PTHR43195:SF1">
    <property type="entry name" value="FI06132P-RELATED"/>
    <property type="match status" value="1"/>
</dbReference>
<evidence type="ECO:0000256" key="2">
    <source>
        <dbReference type="ARBA" id="ARBA00011738"/>
    </source>
</evidence>
<evidence type="ECO:0000256" key="5">
    <source>
        <dbReference type="ARBA" id="ARBA00022723"/>
    </source>
</evidence>
<evidence type="ECO:0000256" key="7">
    <source>
        <dbReference type="ARBA" id="ARBA00023052"/>
    </source>
</evidence>
<evidence type="ECO:0000256" key="1">
    <source>
        <dbReference type="ARBA" id="ARBA00001913"/>
    </source>
</evidence>
<keyword evidence="5" id="KW-0479">Metal-binding</keyword>
<dbReference type="SUPFAM" id="SSF52922">
    <property type="entry name" value="TK C-terminal domain-like"/>
    <property type="match status" value="1"/>
</dbReference>
<dbReference type="AlphaFoldDB" id="A0ABD2LHR6"/>
<evidence type="ECO:0000256" key="3">
    <source>
        <dbReference type="ARBA" id="ARBA00013152"/>
    </source>
</evidence>
<dbReference type="Pfam" id="PF02780">
    <property type="entry name" value="Transketolase_C"/>
    <property type="match status" value="1"/>
</dbReference>
<dbReference type="GO" id="GO:0004802">
    <property type="term" value="F:transketolase activity"/>
    <property type="evidence" value="ECO:0007669"/>
    <property type="project" value="UniProtKB-EC"/>
</dbReference>
<evidence type="ECO:0000256" key="6">
    <source>
        <dbReference type="ARBA" id="ARBA00022842"/>
    </source>
</evidence>
<evidence type="ECO:0000259" key="8">
    <source>
        <dbReference type="Pfam" id="PF02780"/>
    </source>
</evidence>
<evidence type="ECO:0000313" key="9">
    <source>
        <dbReference type="EMBL" id="KAL3114220.1"/>
    </source>
</evidence>
<name>A0ABD2LHR6_9BILA</name>
<dbReference type="InterPro" id="IPR009014">
    <property type="entry name" value="Transketo_C/PFOR_II"/>
</dbReference>
<keyword evidence="7" id="KW-0786">Thiamine pyrophosphate</keyword>
<evidence type="ECO:0000313" key="10">
    <source>
        <dbReference type="Proteomes" id="UP001620626"/>
    </source>
</evidence>
<comment type="cofactor">
    <cofactor evidence="1">
        <name>Ca(2+)</name>
        <dbReference type="ChEBI" id="CHEBI:29108"/>
    </cofactor>
</comment>
<sequence>MDSKKSLPLELIYELVNALPIHHRWAAQRVSSEFDNLVFERQADLIKIILQKANVSTAQAYITTMVQLANANENIVFLTEFTPTQHAFCSEAVTLGNRFVNYANTKQSIVDHSIVMTFCGRMPHVCLDVSSFSQISPQQLADGASANVQFVGCYSGGQLLVSDLALFGALQNSVVFCPSDAFSAERATQLATTHNGITYIRISPYPTPALYGDGDHDKFRIGSFINRHQSNRDKIVLVGIGAAVNLCEQAYRQLLNEKIPVTVLDMFSLKLTGEIYVSSLVSILLRVGRVVTVEEGVTPFCLPLASSILSFISEKKLQVSVRSLHTCEDGFSADSIVAVVKAFSKR</sequence>
<dbReference type="Gene3D" id="3.40.50.970">
    <property type="match status" value="1"/>
</dbReference>
<reference evidence="9 10" key="1">
    <citation type="submission" date="2024-10" db="EMBL/GenBank/DDBJ databases">
        <authorList>
            <person name="Kim D."/>
        </authorList>
    </citation>
    <scope>NUCLEOTIDE SEQUENCE [LARGE SCALE GENOMIC DNA]</scope>
    <source>
        <strain evidence="9">BH-2024</strain>
    </source>
</reference>
<evidence type="ECO:0000256" key="4">
    <source>
        <dbReference type="ARBA" id="ARBA00022679"/>
    </source>
</evidence>
<gene>
    <name evidence="9" type="ORF">niasHT_014064</name>
</gene>
<dbReference type="InterPro" id="IPR033248">
    <property type="entry name" value="Transketolase_C"/>
</dbReference>
<dbReference type="GO" id="GO:0046872">
    <property type="term" value="F:metal ion binding"/>
    <property type="evidence" value="ECO:0007669"/>
    <property type="project" value="UniProtKB-KW"/>
</dbReference>
<keyword evidence="4" id="KW-0808">Transferase</keyword>
<proteinExistence type="predicted"/>
<accession>A0ABD2LHR6</accession>
<organism evidence="9 10">
    <name type="scientific">Heterodera trifolii</name>
    <dbReference type="NCBI Taxonomy" id="157864"/>
    <lineage>
        <taxon>Eukaryota</taxon>
        <taxon>Metazoa</taxon>
        <taxon>Ecdysozoa</taxon>
        <taxon>Nematoda</taxon>
        <taxon>Chromadorea</taxon>
        <taxon>Rhabditida</taxon>
        <taxon>Tylenchina</taxon>
        <taxon>Tylenchomorpha</taxon>
        <taxon>Tylenchoidea</taxon>
        <taxon>Heteroderidae</taxon>
        <taxon>Heteroderinae</taxon>
        <taxon>Heterodera</taxon>
    </lineage>
</organism>
<dbReference type="InterPro" id="IPR029061">
    <property type="entry name" value="THDP-binding"/>
</dbReference>
<dbReference type="Gene3D" id="3.40.50.920">
    <property type="match status" value="1"/>
</dbReference>
<dbReference type="EMBL" id="JBICBT010000422">
    <property type="protein sequence ID" value="KAL3114220.1"/>
    <property type="molecule type" value="Genomic_DNA"/>
</dbReference>
<dbReference type="Proteomes" id="UP001620626">
    <property type="component" value="Unassembled WGS sequence"/>
</dbReference>
<keyword evidence="6" id="KW-0460">Magnesium</keyword>
<comment type="caution">
    <text evidence="9">The sequence shown here is derived from an EMBL/GenBank/DDBJ whole genome shotgun (WGS) entry which is preliminary data.</text>
</comment>
<dbReference type="SUPFAM" id="SSF52518">
    <property type="entry name" value="Thiamin diphosphate-binding fold (THDP-binding)"/>
    <property type="match status" value="1"/>
</dbReference>
<keyword evidence="10" id="KW-1185">Reference proteome</keyword>
<dbReference type="PANTHER" id="PTHR43195">
    <property type="entry name" value="TRANSKETOLASE"/>
    <property type="match status" value="1"/>
</dbReference>
<dbReference type="InterPro" id="IPR051424">
    <property type="entry name" value="Transketolase-like"/>
</dbReference>
<comment type="subunit">
    <text evidence="2">Homodimer.</text>
</comment>
<feature type="domain" description="Transketolase C-terminal" evidence="8">
    <location>
        <begin position="229"/>
        <end position="324"/>
    </location>
</feature>